<evidence type="ECO:0000313" key="1">
    <source>
        <dbReference type="EMBL" id="PNH00389.1"/>
    </source>
</evidence>
<dbReference type="Gene3D" id="3.40.50.1820">
    <property type="entry name" value="alpha/beta hydrolase"/>
    <property type="match status" value="1"/>
</dbReference>
<dbReference type="EMBL" id="PGGS01001441">
    <property type="protein sequence ID" value="PNH00389.1"/>
    <property type="molecule type" value="Genomic_DNA"/>
</dbReference>
<dbReference type="AlphaFoldDB" id="A0A2J7ZJE2"/>
<dbReference type="Proteomes" id="UP000236333">
    <property type="component" value="Unassembled WGS sequence"/>
</dbReference>
<protein>
    <recommendedName>
        <fullName evidence="3">Alpha/beta hydrolase</fullName>
    </recommendedName>
</protein>
<sequence length="146" mass="16298">KPFDFMTYNMTGSPYGMGEKDALTYGKPNSDPVATTAVARTMEQVDFPKLLKAVDEGYCNWRKPSVCLFGPSDPMVDVATVFEFLESKRTNMKCLTMAAKLGHMPQEDYPEALHEPMLKWLAGETGKDIKVGTLRMTKYGVKESKA</sequence>
<evidence type="ECO:0008006" key="3">
    <source>
        <dbReference type="Google" id="ProtNLM"/>
    </source>
</evidence>
<organism evidence="1 2">
    <name type="scientific">Tetrabaena socialis</name>
    <dbReference type="NCBI Taxonomy" id="47790"/>
    <lineage>
        <taxon>Eukaryota</taxon>
        <taxon>Viridiplantae</taxon>
        <taxon>Chlorophyta</taxon>
        <taxon>core chlorophytes</taxon>
        <taxon>Chlorophyceae</taxon>
        <taxon>CS clade</taxon>
        <taxon>Chlamydomonadales</taxon>
        <taxon>Tetrabaenaceae</taxon>
        <taxon>Tetrabaena</taxon>
    </lineage>
</organism>
<feature type="non-terminal residue" evidence="1">
    <location>
        <position position="1"/>
    </location>
</feature>
<reference evidence="1 2" key="1">
    <citation type="journal article" date="2017" name="Mol. Biol. Evol.">
        <title>The 4-celled Tetrabaena socialis nuclear genome reveals the essential components for genetic control of cell number at the origin of multicellularity in the volvocine lineage.</title>
        <authorList>
            <person name="Featherston J."/>
            <person name="Arakaki Y."/>
            <person name="Hanschen E.R."/>
            <person name="Ferris P.J."/>
            <person name="Michod R.E."/>
            <person name="Olson B.J.S.C."/>
            <person name="Nozaki H."/>
            <person name="Durand P.M."/>
        </authorList>
    </citation>
    <scope>NUCLEOTIDE SEQUENCE [LARGE SCALE GENOMIC DNA]</scope>
    <source>
        <strain evidence="1 2">NIES-571</strain>
    </source>
</reference>
<comment type="caution">
    <text evidence="1">The sequence shown here is derived from an EMBL/GenBank/DDBJ whole genome shotgun (WGS) entry which is preliminary data.</text>
</comment>
<name>A0A2J7ZJE2_9CHLO</name>
<keyword evidence="2" id="KW-1185">Reference proteome</keyword>
<proteinExistence type="predicted"/>
<evidence type="ECO:0000313" key="2">
    <source>
        <dbReference type="Proteomes" id="UP000236333"/>
    </source>
</evidence>
<accession>A0A2J7ZJE2</accession>
<dbReference type="SUPFAM" id="SSF53474">
    <property type="entry name" value="alpha/beta-Hydrolases"/>
    <property type="match status" value="1"/>
</dbReference>
<dbReference type="InterPro" id="IPR029058">
    <property type="entry name" value="AB_hydrolase_fold"/>
</dbReference>
<dbReference type="OrthoDB" id="6431331at2759"/>
<gene>
    <name evidence="1" type="ORF">TSOC_013784</name>
</gene>